<organism evidence="1 2">
    <name type="scientific">Clostridium paridis</name>
    <dbReference type="NCBI Taxonomy" id="2803863"/>
    <lineage>
        <taxon>Bacteria</taxon>
        <taxon>Bacillati</taxon>
        <taxon>Bacillota</taxon>
        <taxon>Clostridia</taxon>
        <taxon>Eubacteriales</taxon>
        <taxon>Clostridiaceae</taxon>
        <taxon>Clostridium</taxon>
    </lineage>
</organism>
<dbReference type="AlphaFoldDB" id="A0A937FFJ2"/>
<dbReference type="RefSeq" id="WP_202767625.1">
    <property type="nucleotide sequence ID" value="NZ_JAESWA010000022.1"/>
</dbReference>
<keyword evidence="2" id="KW-1185">Reference proteome</keyword>
<sequence length="167" mass="19555">MLYNDISDSYKSRDYIIEYTLQKENFKGHIYINYNYNGFGLTEDCFSDFKFIHEFNELDNDCKFKVCGDKKTVRFILHNNEGKSLEVIEDAENLRNYLVGVNIVSCEGHGKKKEKRKCNSCSNFIIKTTNETIKGFCKIKKELGIIYGSRVICAFDYRETKEDINKV</sequence>
<name>A0A937FFJ2_9CLOT</name>
<comment type="caution">
    <text evidence="1">The sequence shown here is derived from an EMBL/GenBank/DDBJ whole genome shotgun (WGS) entry which is preliminary data.</text>
</comment>
<evidence type="ECO:0000313" key="1">
    <source>
        <dbReference type="EMBL" id="MBL4932258.1"/>
    </source>
</evidence>
<proteinExistence type="predicted"/>
<dbReference type="EMBL" id="JAESWA010000022">
    <property type="protein sequence ID" value="MBL4932258.1"/>
    <property type="molecule type" value="Genomic_DNA"/>
</dbReference>
<dbReference type="Proteomes" id="UP000623681">
    <property type="component" value="Unassembled WGS sequence"/>
</dbReference>
<reference evidence="1" key="1">
    <citation type="submission" date="2021-01" db="EMBL/GenBank/DDBJ databases">
        <title>Genome public.</title>
        <authorList>
            <person name="Liu C."/>
            <person name="Sun Q."/>
        </authorList>
    </citation>
    <scope>NUCLEOTIDE SEQUENCE</scope>
    <source>
        <strain evidence="1">YIM B02565</strain>
    </source>
</reference>
<gene>
    <name evidence="1" type="ORF">JK634_10605</name>
</gene>
<evidence type="ECO:0000313" key="2">
    <source>
        <dbReference type="Proteomes" id="UP000623681"/>
    </source>
</evidence>
<accession>A0A937FFJ2</accession>
<protein>
    <submittedName>
        <fullName evidence="1">Uncharacterized protein</fullName>
    </submittedName>
</protein>